<dbReference type="RefSeq" id="WP_188563632.1">
    <property type="nucleotide sequence ID" value="NZ_BMGY01000059.1"/>
</dbReference>
<protein>
    <submittedName>
        <fullName evidence="2">Cyclic nucleotide-binding protein</fullName>
    </submittedName>
</protein>
<accession>A0ABQ2AF72</accession>
<dbReference type="PROSITE" id="PS50042">
    <property type="entry name" value="CNMP_BINDING_3"/>
    <property type="match status" value="1"/>
</dbReference>
<proteinExistence type="predicted"/>
<keyword evidence="3" id="KW-1185">Reference proteome</keyword>
<dbReference type="EMBL" id="BMGY01000059">
    <property type="protein sequence ID" value="GGH90820.1"/>
    <property type="molecule type" value="Genomic_DNA"/>
</dbReference>
<dbReference type="Pfam" id="PF00027">
    <property type="entry name" value="cNMP_binding"/>
    <property type="match status" value="1"/>
</dbReference>
<dbReference type="SUPFAM" id="SSF51206">
    <property type="entry name" value="cAMP-binding domain-like"/>
    <property type="match status" value="1"/>
</dbReference>
<dbReference type="InterPro" id="IPR000595">
    <property type="entry name" value="cNMP-bd_dom"/>
</dbReference>
<dbReference type="InterPro" id="IPR014710">
    <property type="entry name" value="RmlC-like_jellyroll"/>
</dbReference>
<gene>
    <name evidence="2" type="ORF">GCM10011495_37540</name>
</gene>
<dbReference type="InterPro" id="IPR018490">
    <property type="entry name" value="cNMP-bd_dom_sf"/>
</dbReference>
<dbReference type="SMART" id="SM00100">
    <property type="entry name" value="cNMP"/>
    <property type="match status" value="1"/>
</dbReference>
<comment type="caution">
    <text evidence="2">The sequence shown here is derived from an EMBL/GenBank/DDBJ whole genome shotgun (WGS) entry which is preliminary data.</text>
</comment>
<dbReference type="CDD" id="cd00038">
    <property type="entry name" value="CAP_ED"/>
    <property type="match status" value="1"/>
</dbReference>
<feature type="domain" description="Cyclic nucleotide-binding" evidence="1">
    <location>
        <begin position="24"/>
        <end position="70"/>
    </location>
</feature>
<evidence type="ECO:0000313" key="3">
    <source>
        <dbReference type="Proteomes" id="UP000637774"/>
    </source>
</evidence>
<sequence length="205" mass="23003">MDSLNTLATPDETARQELLSFIASFPAFTPKEAGTIADLIVVRCYKKGDVLVKEGDISTACYFVLKGCLRQYRLVDGNDRTTQFYTERQMAALFTSHATHTASASYLACAEDSILIVGDVGEQSSMYERFPKLQQITRLMMEQDFGKTQDLLSTFMASSPEARYRSVMKTQPGLLQRVPQHQLASYIGVTPESLSRIRKRIVQPK</sequence>
<organism evidence="2 3">
    <name type="scientific">Hymenobacter frigidus</name>
    <dbReference type="NCBI Taxonomy" id="1524095"/>
    <lineage>
        <taxon>Bacteria</taxon>
        <taxon>Pseudomonadati</taxon>
        <taxon>Bacteroidota</taxon>
        <taxon>Cytophagia</taxon>
        <taxon>Cytophagales</taxon>
        <taxon>Hymenobacteraceae</taxon>
        <taxon>Hymenobacter</taxon>
    </lineage>
</organism>
<evidence type="ECO:0000259" key="1">
    <source>
        <dbReference type="PROSITE" id="PS50042"/>
    </source>
</evidence>
<dbReference type="Gene3D" id="2.60.120.10">
    <property type="entry name" value="Jelly Rolls"/>
    <property type="match status" value="1"/>
</dbReference>
<dbReference type="Proteomes" id="UP000637774">
    <property type="component" value="Unassembled WGS sequence"/>
</dbReference>
<name>A0ABQ2AF72_9BACT</name>
<evidence type="ECO:0000313" key="2">
    <source>
        <dbReference type="EMBL" id="GGH90820.1"/>
    </source>
</evidence>
<reference evidence="3" key="1">
    <citation type="journal article" date="2019" name="Int. J. Syst. Evol. Microbiol.">
        <title>The Global Catalogue of Microorganisms (GCM) 10K type strain sequencing project: providing services to taxonomists for standard genome sequencing and annotation.</title>
        <authorList>
            <consortium name="The Broad Institute Genomics Platform"/>
            <consortium name="The Broad Institute Genome Sequencing Center for Infectious Disease"/>
            <person name="Wu L."/>
            <person name="Ma J."/>
        </authorList>
    </citation>
    <scope>NUCLEOTIDE SEQUENCE [LARGE SCALE GENOMIC DNA]</scope>
    <source>
        <strain evidence="3">CGMCC 1.14966</strain>
    </source>
</reference>